<feature type="signal peptide" evidence="1">
    <location>
        <begin position="1"/>
        <end position="23"/>
    </location>
</feature>
<dbReference type="Proteomes" id="UP001606301">
    <property type="component" value="Unassembled WGS sequence"/>
</dbReference>
<sequence>MTRIPALPALATALLAASLAGCANPPHFDAFQPATPADYDGPTANVADEVQAVGPQRLHVFEITHVDGRRLASSSTATRRAGQGGSMTVTPVALTNELAVRPTRVRLQAATQYASPVVALSQPTCRTVGDVDFTPRAGARYAVRGRIDNGACEAWIEDLATGQPATDKVSGPGTAR</sequence>
<keyword evidence="3" id="KW-1185">Reference proteome</keyword>
<organism evidence="2 3">
    <name type="scientific">Pelomonas margarita</name>
    <dbReference type="NCBI Taxonomy" id="3299031"/>
    <lineage>
        <taxon>Bacteria</taxon>
        <taxon>Pseudomonadati</taxon>
        <taxon>Pseudomonadota</taxon>
        <taxon>Betaproteobacteria</taxon>
        <taxon>Burkholderiales</taxon>
        <taxon>Sphaerotilaceae</taxon>
        <taxon>Roseateles</taxon>
    </lineage>
</organism>
<reference evidence="2 3" key="1">
    <citation type="submission" date="2024-08" db="EMBL/GenBank/DDBJ databases">
        <authorList>
            <person name="Lu H."/>
        </authorList>
    </citation>
    <scope>NUCLEOTIDE SEQUENCE [LARGE SCALE GENOMIC DNA]</scope>
    <source>
        <strain evidence="2 3">LKC17W</strain>
    </source>
</reference>
<feature type="chain" id="PRO_5046874284" description="Lipoprotein" evidence="1">
    <location>
        <begin position="24"/>
        <end position="176"/>
    </location>
</feature>
<comment type="caution">
    <text evidence="2">The sequence shown here is derived from an EMBL/GenBank/DDBJ whole genome shotgun (WGS) entry which is preliminary data.</text>
</comment>
<protein>
    <recommendedName>
        <fullName evidence="4">Lipoprotein</fullName>
    </recommendedName>
</protein>
<proteinExistence type="predicted"/>
<dbReference type="EMBL" id="JBIGHW010000002">
    <property type="protein sequence ID" value="MFG6440056.1"/>
    <property type="molecule type" value="Genomic_DNA"/>
</dbReference>
<gene>
    <name evidence="2" type="ORF">ACG0Z3_05115</name>
</gene>
<evidence type="ECO:0000256" key="1">
    <source>
        <dbReference type="SAM" id="SignalP"/>
    </source>
</evidence>
<evidence type="ECO:0008006" key="4">
    <source>
        <dbReference type="Google" id="ProtNLM"/>
    </source>
</evidence>
<dbReference type="RefSeq" id="WP_394395905.1">
    <property type="nucleotide sequence ID" value="NZ_JBIGHW010000002.1"/>
</dbReference>
<accession>A0ABW7FEB4</accession>
<keyword evidence="1" id="KW-0732">Signal</keyword>
<evidence type="ECO:0000313" key="3">
    <source>
        <dbReference type="Proteomes" id="UP001606301"/>
    </source>
</evidence>
<evidence type="ECO:0000313" key="2">
    <source>
        <dbReference type="EMBL" id="MFG6440056.1"/>
    </source>
</evidence>
<name>A0ABW7FEB4_9BURK</name>
<dbReference type="PROSITE" id="PS51257">
    <property type="entry name" value="PROKAR_LIPOPROTEIN"/>
    <property type="match status" value="1"/>
</dbReference>